<name>A0ABQ5LUC3_9RHOB</name>
<keyword evidence="2" id="KW-0349">Heme</keyword>
<dbReference type="InterPro" id="IPR010980">
    <property type="entry name" value="Cyt_c/b562"/>
</dbReference>
<keyword evidence="8" id="KW-1185">Reference proteome</keyword>
<evidence type="ECO:0000313" key="7">
    <source>
        <dbReference type="EMBL" id="GKY87866.1"/>
    </source>
</evidence>
<gene>
    <name evidence="7" type="primary">cycF</name>
    <name evidence="7" type="ORF">STA1M1_17350</name>
</gene>
<dbReference type="Pfam" id="PF01322">
    <property type="entry name" value="Cytochrom_C_2"/>
    <property type="match status" value="1"/>
</dbReference>
<organism evidence="7 8">
    <name type="scientific">Sinisalibacter aestuarii</name>
    <dbReference type="NCBI Taxonomy" id="2949426"/>
    <lineage>
        <taxon>Bacteria</taxon>
        <taxon>Pseudomonadati</taxon>
        <taxon>Pseudomonadota</taxon>
        <taxon>Alphaproteobacteria</taxon>
        <taxon>Rhodobacterales</taxon>
        <taxon>Roseobacteraceae</taxon>
        <taxon>Sinisalibacter</taxon>
    </lineage>
</organism>
<keyword evidence="4" id="KW-0249">Electron transport</keyword>
<keyword evidence="1" id="KW-0813">Transport</keyword>
<dbReference type="PROSITE" id="PS51009">
    <property type="entry name" value="CYTCII"/>
    <property type="match status" value="1"/>
</dbReference>
<dbReference type="SUPFAM" id="SSF47175">
    <property type="entry name" value="Cytochromes"/>
    <property type="match status" value="1"/>
</dbReference>
<evidence type="ECO:0000256" key="3">
    <source>
        <dbReference type="ARBA" id="ARBA00022723"/>
    </source>
</evidence>
<evidence type="ECO:0000256" key="6">
    <source>
        <dbReference type="SAM" id="SignalP"/>
    </source>
</evidence>
<keyword evidence="3" id="KW-0479">Metal-binding</keyword>
<dbReference type="InterPro" id="IPR002321">
    <property type="entry name" value="Cyt_c_II"/>
</dbReference>
<evidence type="ECO:0000256" key="1">
    <source>
        <dbReference type="ARBA" id="ARBA00022448"/>
    </source>
</evidence>
<evidence type="ECO:0000313" key="8">
    <source>
        <dbReference type="Proteomes" id="UP001144205"/>
    </source>
</evidence>
<proteinExistence type="predicted"/>
<dbReference type="PRINTS" id="PR00608">
    <property type="entry name" value="CYTCHROMECII"/>
</dbReference>
<dbReference type="InterPro" id="IPR012127">
    <property type="entry name" value="Cyt_c_prime"/>
</dbReference>
<dbReference type="InterPro" id="IPR015984">
    <property type="entry name" value="Cyt_c_prime_subgr"/>
</dbReference>
<evidence type="ECO:0000256" key="2">
    <source>
        <dbReference type="ARBA" id="ARBA00022617"/>
    </source>
</evidence>
<feature type="signal peptide" evidence="6">
    <location>
        <begin position="1"/>
        <end position="27"/>
    </location>
</feature>
<keyword evidence="6" id="KW-0732">Signal</keyword>
<accession>A0ABQ5LUC3</accession>
<dbReference type="Gene3D" id="1.20.120.10">
    <property type="entry name" value="Cytochrome c/b562"/>
    <property type="match status" value="1"/>
</dbReference>
<dbReference type="PIRSF" id="PIRSF000027">
    <property type="entry name" value="Cytc_c_prime"/>
    <property type="match status" value="1"/>
</dbReference>
<dbReference type="Proteomes" id="UP001144205">
    <property type="component" value="Unassembled WGS sequence"/>
</dbReference>
<reference evidence="7" key="1">
    <citation type="journal article" date="2023" name="Int. J. Syst. Evol. Microbiol.">
        <title>Sinisalibacter aestuarii sp. nov., isolated from estuarine sediment of the Arakawa River.</title>
        <authorList>
            <person name="Arafat S.T."/>
            <person name="Hirano S."/>
            <person name="Sato A."/>
            <person name="Takeuchi K."/>
            <person name="Yasuda T."/>
            <person name="Terahara T."/>
            <person name="Hamada M."/>
            <person name="Kobayashi T."/>
        </authorList>
    </citation>
    <scope>NUCLEOTIDE SEQUENCE</scope>
    <source>
        <strain evidence="7">B-399</strain>
    </source>
</reference>
<evidence type="ECO:0000256" key="4">
    <source>
        <dbReference type="ARBA" id="ARBA00022982"/>
    </source>
</evidence>
<evidence type="ECO:0000256" key="5">
    <source>
        <dbReference type="ARBA" id="ARBA00023004"/>
    </source>
</evidence>
<comment type="caution">
    <text evidence="7">The sequence shown here is derived from an EMBL/GenBank/DDBJ whole genome shotgun (WGS) entry which is preliminary data.</text>
</comment>
<feature type="chain" id="PRO_5046259646" evidence="6">
    <location>
        <begin position="28"/>
        <end position="129"/>
    </location>
</feature>
<protein>
    <submittedName>
        <fullName evidence="7">Cytochrome c-554</fullName>
    </submittedName>
</protein>
<dbReference type="EMBL" id="BROH01000004">
    <property type="protein sequence ID" value="GKY87866.1"/>
    <property type="molecule type" value="Genomic_DNA"/>
</dbReference>
<keyword evidence="5" id="KW-0408">Iron</keyword>
<sequence length="129" mass="13084">MPNPAVKARQSLMTLFAFNLGTLGAMAQGNMEYDATAAGAAANNLMALSHLDLAALWPEGTDADSIDGTRALPDLWANFPDVTTKIAALQTATTAMADAAGTDLAGLQGAMGPLGAACGACHQAYRASE</sequence>